<reference evidence="2 3" key="1">
    <citation type="journal article" date="2016" name="Nat. Commun.">
        <title>Thousands of microbial genomes shed light on interconnected biogeochemical processes in an aquifer system.</title>
        <authorList>
            <person name="Anantharaman K."/>
            <person name="Brown C.T."/>
            <person name="Hug L.A."/>
            <person name="Sharon I."/>
            <person name="Castelle C.J."/>
            <person name="Probst A.J."/>
            <person name="Thomas B.C."/>
            <person name="Singh A."/>
            <person name="Wilkins M.J."/>
            <person name="Karaoz U."/>
            <person name="Brodie E.L."/>
            <person name="Williams K.H."/>
            <person name="Hubbard S.S."/>
            <person name="Banfield J.F."/>
        </authorList>
    </citation>
    <scope>NUCLEOTIDE SEQUENCE [LARGE SCALE GENOMIC DNA]</scope>
</reference>
<keyword evidence="1" id="KW-0540">Nuclease</keyword>
<dbReference type="GO" id="GO:0004521">
    <property type="term" value="F:RNA endonuclease activity"/>
    <property type="evidence" value="ECO:0007669"/>
    <property type="project" value="TreeGrafter"/>
</dbReference>
<evidence type="ECO:0000313" key="3">
    <source>
        <dbReference type="Proteomes" id="UP000178603"/>
    </source>
</evidence>
<dbReference type="Gene3D" id="2.30.30.110">
    <property type="match status" value="1"/>
</dbReference>
<dbReference type="PANTHER" id="PTHR33988">
    <property type="entry name" value="ENDORIBONUCLEASE MAZF-RELATED"/>
    <property type="match status" value="1"/>
</dbReference>
<dbReference type="SUPFAM" id="SSF50118">
    <property type="entry name" value="Cell growth inhibitor/plasmid maintenance toxic component"/>
    <property type="match status" value="1"/>
</dbReference>
<dbReference type="Proteomes" id="UP000178603">
    <property type="component" value="Unassembled WGS sequence"/>
</dbReference>
<comment type="caution">
    <text evidence="2">The sequence shown here is derived from an EMBL/GenBank/DDBJ whole genome shotgun (WGS) entry which is preliminary data.</text>
</comment>
<proteinExistence type="inferred from homology"/>
<gene>
    <name evidence="2" type="ORF">A3E44_03275</name>
</gene>
<comment type="similarity">
    <text evidence="1">Belongs to the PemK/MazF family.</text>
</comment>
<comment type="function">
    <text evidence="1">Toxic component of a type II toxin-antitoxin (TA) system.</text>
</comment>
<dbReference type="InterPro" id="IPR011067">
    <property type="entry name" value="Plasmid_toxin/cell-grow_inhib"/>
</dbReference>
<evidence type="ECO:0000256" key="1">
    <source>
        <dbReference type="PIRNR" id="PIRNR033490"/>
    </source>
</evidence>
<accession>A0A1F8AUG5</accession>
<keyword evidence="1" id="KW-0255">Endonuclease</keyword>
<dbReference type="Pfam" id="PF02452">
    <property type="entry name" value="PemK_toxin"/>
    <property type="match status" value="1"/>
</dbReference>
<dbReference type="PANTHER" id="PTHR33988:SF2">
    <property type="entry name" value="ENDORIBONUCLEASE MAZF"/>
    <property type="match status" value="1"/>
</dbReference>
<dbReference type="GO" id="GO:0003677">
    <property type="term" value="F:DNA binding"/>
    <property type="evidence" value="ECO:0007669"/>
    <property type="project" value="InterPro"/>
</dbReference>
<dbReference type="GO" id="GO:0006402">
    <property type="term" value="P:mRNA catabolic process"/>
    <property type="evidence" value="ECO:0007669"/>
    <property type="project" value="TreeGrafter"/>
</dbReference>
<dbReference type="GO" id="GO:0016075">
    <property type="term" value="P:rRNA catabolic process"/>
    <property type="evidence" value="ECO:0007669"/>
    <property type="project" value="TreeGrafter"/>
</dbReference>
<keyword evidence="1" id="KW-0378">Hydrolase</keyword>
<dbReference type="GO" id="GO:0016787">
    <property type="term" value="F:hydrolase activity"/>
    <property type="evidence" value="ECO:0007669"/>
    <property type="project" value="UniProtKB-KW"/>
</dbReference>
<sequence length="124" mass="14093">MKSKTFSNIREIKRGQIYMVNFDPTVGHEIKKTRPAVVIQNDLGNRFSSTTIVAAVTGNGKKFKKAPVCVLIAKDTTKLKKESIILLNQIRTIDKQRLTHFIDILPELTMKELNIQLKISLDLE</sequence>
<dbReference type="InterPro" id="IPR003477">
    <property type="entry name" value="PemK-like"/>
</dbReference>
<evidence type="ECO:0000313" key="2">
    <source>
        <dbReference type="EMBL" id="OGM55280.1"/>
    </source>
</evidence>
<dbReference type="AlphaFoldDB" id="A0A1F8AUG5"/>
<name>A0A1F8AUG5_9BACT</name>
<dbReference type="EMBL" id="MGGW01000004">
    <property type="protein sequence ID" value="OGM55280.1"/>
    <property type="molecule type" value="Genomic_DNA"/>
</dbReference>
<organism evidence="2 3">
    <name type="scientific">Candidatus Woesebacteria bacterium RIFCSPHIGHO2_12_FULL_41_24</name>
    <dbReference type="NCBI Taxonomy" id="1802510"/>
    <lineage>
        <taxon>Bacteria</taxon>
        <taxon>Candidatus Woeseibacteriota</taxon>
    </lineage>
</organism>
<dbReference type="EC" id="3.1.-.-" evidence="1"/>
<dbReference type="PIRSF" id="PIRSF033490">
    <property type="entry name" value="MazF"/>
    <property type="match status" value="1"/>
</dbReference>
<protein>
    <recommendedName>
        <fullName evidence="1">mRNA interferase</fullName>
        <ecNumber evidence="1">3.1.-.-</ecNumber>
    </recommendedName>
</protein>